<evidence type="ECO:0000313" key="2">
    <source>
        <dbReference type="Proteomes" id="UP000276133"/>
    </source>
</evidence>
<dbReference type="AlphaFoldDB" id="A0A3M7RK08"/>
<dbReference type="Proteomes" id="UP000276133">
    <property type="component" value="Unassembled WGS sequence"/>
</dbReference>
<evidence type="ECO:0000313" key="1">
    <source>
        <dbReference type="EMBL" id="RNA23730.1"/>
    </source>
</evidence>
<keyword evidence="2" id="KW-1185">Reference proteome</keyword>
<proteinExistence type="predicted"/>
<organism evidence="1 2">
    <name type="scientific">Brachionus plicatilis</name>
    <name type="common">Marine rotifer</name>
    <name type="synonym">Brachionus muelleri</name>
    <dbReference type="NCBI Taxonomy" id="10195"/>
    <lineage>
        <taxon>Eukaryota</taxon>
        <taxon>Metazoa</taxon>
        <taxon>Spiralia</taxon>
        <taxon>Gnathifera</taxon>
        <taxon>Rotifera</taxon>
        <taxon>Eurotatoria</taxon>
        <taxon>Monogononta</taxon>
        <taxon>Pseudotrocha</taxon>
        <taxon>Ploima</taxon>
        <taxon>Brachionidae</taxon>
        <taxon>Brachionus</taxon>
    </lineage>
</organism>
<protein>
    <submittedName>
        <fullName evidence="1">Uncharacterized protein</fullName>
    </submittedName>
</protein>
<gene>
    <name evidence="1" type="ORF">BpHYR1_030209</name>
</gene>
<sequence>MKKKILVVLVEKLHHSYNSLFIYLFKNNLGQNPLAVWNEYQFSLSVTLANYEKAIEINQLKNLFDYCLNRHSHILLLDQ</sequence>
<dbReference type="EMBL" id="REGN01003230">
    <property type="protein sequence ID" value="RNA23730.1"/>
    <property type="molecule type" value="Genomic_DNA"/>
</dbReference>
<comment type="caution">
    <text evidence="1">The sequence shown here is derived from an EMBL/GenBank/DDBJ whole genome shotgun (WGS) entry which is preliminary data.</text>
</comment>
<reference evidence="1 2" key="1">
    <citation type="journal article" date="2018" name="Sci. Rep.">
        <title>Genomic signatures of local adaptation to the degree of environmental predictability in rotifers.</title>
        <authorList>
            <person name="Franch-Gras L."/>
            <person name="Hahn C."/>
            <person name="Garcia-Roger E.M."/>
            <person name="Carmona M.J."/>
            <person name="Serra M."/>
            <person name="Gomez A."/>
        </authorList>
    </citation>
    <scope>NUCLEOTIDE SEQUENCE [LARGE SCALE GENOMIC DNA]</scope>
    <source>
        <strain evidence="1">HYR1</strain>
    </source>
</reference>
<name>A0A3M7RK08_BRAPC</name>
<accession>A0A3M7RK08</accession>